<comment type="pathway">
    <text evidence="2 10">Glycolipid biosynthesis; glycosylphosphatidylinositol-anchor biosynthesis.</text>
</comment>
<evidence type="ECO:0000256" key="9">
    <source>
        <dbReference type="ARBA" id="ARBA00023180"/>
    </source>
</evidence>
<proteinExistence type="inferred from homology"/>
<keyword evidence="5 10" id="KW-0812">Transmembrane</keyword>
<feature type="non-terminal residue" evidence="11">
    <location>
        <position position="88"/>
    </location>
</feature>
<keyword evidence="8 10" id="KW-0472">Membrane</keyword>
<keyword evidence="6 10" id="KW-0256">Endoplasmic reticulum</keyword>
<comment type="subcellular location">
    <subcellularLocation>
        <location evidence="1 10">Endoplasmic reticulum membrane</location>
        <topology evidence="1 10">Single-pass membrane protein</topology>
    </subcellularLocation>
</comment>
<feature type="transmembrane region" description="Helical" evidence="10">
    <location>
        <begin position="55"/>
        <end position="74"/>
    </location>
</feature>
<gene>
    <name evidence="11" type="ORF">GSTUAT00003799001</name>
</gene>
<keyword evidence="12" id="KW-1185">Reference proteome</keyword>
<comment type="function">
    <text evidence="10">Required for proper folding and/or the stability of a subset of proteins in the endoplasmic reticulum. Component of glycosylphosphatidylinositol-mannosyltransferase 1 which transfers the first of the 4 mannoses in the GPI-anchor precursors during GPI-anchor biosynthesis. Probably acts by stabilizing the mannosyltransferase GPI14.</text>
</comment>
<name>A0A292Q056_9PEZI</name>
<keyword evidence="7 10" id="KW-1133">Transmembrane helix</keyword>
<dbReference type="GO" id="GO:0005789">
    <property type="term" value="C:endoplasmic reticulum membrane"/>
    <property type="evidence" value="ECO:0007669"/>
    <property type="project" value="UniProtKB-SubCell"/>
</dbReference>
<organism evidence="11 12">
    <name type="scientific">Tuber aestivum</name>
    <name type="common">summer truffle</name>
    <dbReference type="NCBI Taxonomy" id="59557"/>
    <lineage>
        <taxon>Eukaryota</taxon>
        <taxon>Fungi</taxon>
        <taxon>Dikarya</taxon>
        <taxon>Ascomycota</taxon>
        <taxon>Pezizomycotina</taxon>
        <taxon>Pezizomycetes</taxon>
        <taxon>Pezizales</taxon>
        <taxon>Tuberaceae</taxon>
        <taxon>Tuber</taxon>
    </lineage>
</organism>
<evidence type="ECO:0000256" key="8">
    <source>
        <dbReference type="ARBA" id="ARBA00023136"/>
    </source>
</evidence>
<comment type="similarity">
    <text evidence="3 10">Belongs to the PIGX family.</text>
</comment>
<dbReference type="UniPathway" id="UPA00196"/>
<accession>A0A292Q056</accession>
<reference evidence="11" key="1">
    <citation type="submission" date="2015-10" db="EMBL/GenBank/DDBJ databases">
        <authorList>
            <person name="Regsiter A."/>
            <person name="william w."/>
        </authorList>
    </citation>
    <scope>NUCLEOTIDE SEQUENCE</scope>
    <source>
        <strain evidence="11">Montdore</strain>
    </source>
</reference>
<evidence type="ECO:0000256" key="10">
    <source>
        <dbReference type="RuleBase" id="RU366056"/>
    </source>
</evidence>
<evidence type="ECO:0000313" key="12">
    <source>
        <dbReference type="Proteomes" id="UP001412239"/>
    </source>
</evidence>
<dbReference type="Pfam" id="PF08320">
    <property type="entry name" value="PIG-X"/>
    <property type="match status" value="1"/>
</dbReference>
<protein>
    <recommendedName>
        <fullName evidence="10">Protein PBN1</fullName>
    </recommendedName>
</protein>
<sequence length="88" mass="10081">MVVNLFDRLHLECEDLLPEQVRYYYLSPAPHGDDGAWTSIDAPVLGLENAKVIEIGAVTVGLEFLWVLFEIFVVKSSIVREKQKYKKE</sequence>
<evidence type="ECO:0000313" key="11">
    <source>
        <dbReference type="EMBL" id="CUS12123.1"/>
    </source>
</evidence>
<dbReference type="GO" id="GO:0006506">
    <property type="term" value="P:GPI anchor biosynthetic process"/>
    <property type="evidence" value="ECO:0007669"/>
    <property type="project" value="UniProtKB-UniPathway"/>
</dbReference>
<evidence type="ECO:0000256" key="4">
    <source>
        <dbReference type="ARBA" id="ARBA00022502"/>
    </source>
</evidence>
<evidence type="ECO:0000256" key="6">
    <source>
        <dbReference type="ARBA" id="ARBA00022824"/>
    </source>
</evidence>
<evidence type="ECO:0000256" key="5">
    <source>
        <dbReference type="ARBA" id="ARBA00022692"/>
    </source>
</evidence>
<evidence type="ECO:0000256" key="1">
    <source>
        <dbReference type="ARBA" id="ARBA00004389"/>
    </source>
</evidence>
<dbReference type="Proteomes" id="UP001412239">
    <property type="component" value="Unassembled WGS sequence"/>
</dbReference>
<evidence type="ECO:0000256" key="2">
    <source>
        <dbReference type="ARBA" id="ARBA00004687"/>
    </source>
</evidence>
<evidence type="ECO:0000256" key="7">
    <source>
        <dbReference type="ARBA" id="ARBA00022989"/>
    </source>
</evidence>
<keyword evidence="4 10" id="KW-0337">GPI-anchor biosynthesis</keyword>
<keyword evidence="9" id="KW-0325">Glycoprotein</keyword>
<dbReference type="AlphaFoldDB" id="A0A292Q056"/>
<dbReference type="EMBL" id="LN891004">
    <property type="protein sequence ID" value="CUS12123.1"/>
    <property type="molecule type" value="Genomic_DNA"/>
</dbReference>
<dbReference type="InterPro" id="IPR013233">
    <property type="entry name" value="PIG-X/PBN1"/>
</dbReference>
<evidence type="ECO:0000256" key="3">
    <source>
        <dbReference type="ARBA" id="ARBA00010345"/>
    </source>
</evidence>